<evidence type="ECO:0000313" key="8">
    <source>
        <dbReference type="EMBL" id="CDK97877.1"/>
    </source>
</evidence>
<protein>
    <recommendedName>
        <fullName evidence="7">Radical SAM core domain-containing protein</fullName>
    </recommendedName>
</protein>
<dbReference type="HOGENOM" id="CLU_616487_0_0_5"/>
<sequence>MFKLHLEQADGSPLVVNWNPHTTALTYEDGRAVDLAPIGMAREPQAHCAVQRVHPDHNQLGKDRQLRMVRILFGLACNFSCGYCSQAVSRQSDDSIADTADTADVDTFVRRLPEWCHTPPEGDIRFEFWGGEPLVYWKKIKRMAEAIRAMWPNAHFWMPTNGSLLDRDKVEWLMKLGFSLSISHDGPGQSVRGPDPLDDPKVLEGIRYAVERLAPVGKIAFNSVLTLANHDPVAIRDFFLAKLNLPPGATAPQFVTEGMVMAHQAHDMLMSPLTEEDHRRVRRTIFDGIARPDMIPVAHVSYKLRGFFDVLRTAKTSDALGQRCGMDRVDNIALRLNGDVILCPNGAAPTQLLGSVHAFDNIRLQHSTHWSHREECRHCPVLHLCGGGCMMFGEDSGCHRVTCDNSFTFEIAYLALALYLLTNARLVRIEGERIRFPGITALDF</sequence>
<dbReference type="GO" id="GO:0016491">
    <property type="term" value="F:oxidoreductase activity"/>
    <property type="evidence" value="ECO:0007669"/>
    <property type="project" value="InterPro"/>
</dbReference>
<dbReference type="GO" id="GO:0051536">
    <property type="term" value="F:iron-sulfur cluster binding"/>
    <property type="evidence" value="ECO:0007669"/>
    <property type="project" value="UniProtKB-KW"/>
</dbReference>
<gene>
    <name evidence="8" type="ordered locus">MGMSRv2__0662</name>
</gene>
<evidence type="ECO:0000256" key="1">
    <source>
        <dbReference type="ARBA" id="ARBA00001966"/>
    </source>
</evidence>
<dbReference type="SUPFAM" id="SSF102114">
    <property type="entry name" value="Radical SAM enzymes"/>
    <property type="match status" value="1"/>
</dbReference>
<feature type="domain" description="Radical SAM core" evidence="7">
    <location>
        <begin position="61"/>
        <end position="293"/>
    </location>
</feature>
<dbReference type="PANTHER" id="PTHR43273:SF3">
    <property type="entry name" value="ANAEROBIC SULFATASE-MATURATING ENZYME HOMOLOG ASLB-RELATED"/>
    <property type="match status" value="1"/>
</dbReference>
<keyword evidence="4" id="KW-0408">Iron</keyword>
<dbReference type="InterPro" id="IPR023867">
    <property type="entry name" value="Sulphatase_maturase_rSAM"/>
</dbReference>
<dbReference type="Pfam" id="PF04055">
    <property type="entry name" value="Radical_SAM"/>
    <property type="match status" value="1"/>
</dbReference>
<evidence type="ECO:0000256" key="5">
    <source>
        <dbReference type="ARBA" id="ARBA00023014"/>
    </source>
</evidence>
<dbReference type="EMBL" id="HG794546">
    <property type="protein sequence ID" value="CDK97877.1"/>
    <property type="molecule type" value="Genomic_DNA"/>
</dbReference>
<dbReference type="Gene3D" id="3.20.20.70">
    <property type="entry name" value="Aldolase class I"/>
    <property type="match status" value="1"/>
</dbReference>
<dbReference type="Proteomes" id="UP000018922">
    <property type="component" value="Chromosome I"/>
</dbReference>
<evidence type="ECO:0000256" key="4">
    <source>
        <dbReference type="ARBA" id="ARBA00023004"/>
    </source>
</evidence>
<keyword evidence="3" id="KW-0479">Metal-binding</keyword>
<reference evidence="8 9" key="1">
    <citation type="journal article" date="2014" name="Genome Announc.">
        <title>Complete genome sequence of Magnetospirillum gryphiswaldense MSR-1.</title>
        <authorList>
            <person name="Wang X."/>
            <person name="Wang Q."/>
            <person name="Zhang W."/>
            <person name="Wang Y."/>
            <person name="Li L."/>
            <person name="Wen T."/>
            <person name="Zhang T."/>
            <person name="Zhang Y."/>
            <person name="Xu J."/>
            <person name="Hu J."/>
            <person name="Li S."/>
            <person name="Liu L."/>
            <person name="Liu J."/>
            <person name="Jiang W."/>
            <person name="Tian J."/>
            <person name="Li Y."/>
            <person name="Schuler D."/>
            <person name="Wang L."/>
            <person name="Li J."/>
        </authorList>
    </citation>
    <scope>NUCLEOTIDE SEQUENCE [LARGE SCALE GENOMIC DNA]</scope>
    <source>
        <strain evidence="9">DSM 6361 / JCM 21280 / NBRC 15271 / MSR-1</strain>
    </source>
</reference>
<dbReference type="SFLD" id="SFLDS00029">
    <property type="entry name" value="Radical_SAM"/>
    <property type="match status" value="1"/>
</dbReference>
<keyword evidence="2" id="KW-0949">S-adenosyl-L-methionine</keyword>
<evidence type="ECO:0000313" key="9">
    <source>
        <dbReference type="Proteomes" id="UP000018922"/>
    </source>
</evidence>
<dbReference type="AlphaFoldDB" id="V6EXN1"/>
<dbReference type="eggNOG" id="COG0641">
    <property type="taxonomic scope" value="Bacteria"/>
</dbReference>
<dbReference type="InterPro" id="IPR058240">
    <property type="entry name" value="rSAM_sf"/>
</dbReference>
<proteinExistence type="inferred from homology"/>
<dbReference type="GO" id="GO:0046872">
    <property type="term" value="F:metal ion binding"/>
    <property type="evidence" value="ECO:0007669"/>
    <property type="project" value="UniProtKB-KW"/>
</dbReference>
<evidence type="ECO:0000256" key="6">
    <source>
        <dbReference type="ARBA" id="ARBA00023601"/>
    </source>
</evidence>
<dbReference type="InterPro" id="IPR013785">
    <property type="entry name" value="Aldolase_TIM"/>
</dbReference>
<keyword evidence="5" id="KW-0411">Iron-sulfur</keyword>
<dbReference type="CDD" id="cd01335">
    <property type="entry name" value="Radical_SAM"/>
    <property type="match status" value="1"/>
</dbReference>
<dbReference type="InterPro" id="IPR023885">
    <property type="entry name" value="4Fe4S-binding_SPASM_dom"/>
</dbReference>
<evidence type="ECO:0000256" key="2">
    <source>
        <dbReference type="ARBA" id="ARBA00022691"/>
    </source>
</evidence>
<dbReference type="PROSITE" id="PS51918">
    <property type="entry name" value="RADICAL_SAM"/>
    <property type="match status" value="1"/>
</dbReference>
<dbReference type="KEGG" id="mgy:MGMSRv2__0662"/>
<accession>V6EXN1</accession>
<name>V6EXN1_MAGGM</name>
<evidence type="ECO:0000259" key="7">
    <source>
        <dbReference type="PROSITE" id="PS51918"/>
    </source>
</evidence>
<organism evidence="8 9">
    <name type="scientific">Magnetospirillum gryphiswaldense (strain DSM 6361 / JCM 21280 / NBRC 15271 / MSR-1)</name>
    <dbReference type="NCBI Taxonomy" id="431944"/>
    <lineage>
        <taxon>Bacteria</taxon>
        <taxon>Pseudomonadati</taxon>
        <taxon>Pseudomonadota</taxon>
        <taxon>Alphaproteobacteria</taxon>
        <taxon>Rhodospirillales</taxon>
        <taxon>Rhodospirillaceae</taxon>
        <taxon>Magnetospirillum</taxon>
    </lineage>
</organism>
<comment type="cofactor">
    <cofactor evidence="1">
        <name>[4Fe-4S] cluster</name>
        <dbReference type="ChEBI" id="CHEBI:49883"/>
    </cofactor>
</comment>
<dbReference type="InterPro" id="IPR007197">
    <property type="entry name" value="rSAM"/>
</dbReference>
<dbReference type="SFLD" id="SFLDG01067">
    <property type="entry name" value="SPASM/twitch_domain_containing"/>
    <property type="match status" value="1"/>
</dbReference>
<dbReference type="PANTHER" id="PTHR43273">
    <property type="entry name" value="ANAEROBIC SULFATASE-MATURATING ENZYME HOMOLOG ASLB-RELATED"/>
    <property type="match status" value="1"/>
</dbReference>
<keyword evidence="9" id="KW-1185">Reference proteome</keyword>
<dbReference type="STRING" id="1430440.MGMSRv2__0662"/>
<dbReference type="NCBIfam" id="TIGR04085">
    <property type="entry name" value="rSAM_more_4Fe4S"/>
    <property type="match status" value="1"/>
</dbReference>
<evidence type="ECO:0000256" key="3">
    <source>
        <dbReference type="ARBA" id="ARBA00022723"/>
    </source>
</evidence>
<comment type="similarity">
    <text evidence="6">Belongs to the radical SAM superfamily. Anaerobic sulfatase-maturating enzyme family.</text>
</comment>